<comment type="caution">
    <text evidence="1">The sequence shown here is derived from an EMBL/GenBank/DDBJ whole genome shotgun (WGS) entry which is preliminary data.</text>
</comment>
<evidence type="ECO:0000313" key="1">
    <source>
        <dbReference type="EMBL" id="KAJ0087751.1"/>
    </source>
</evidence>
<name>A0ACC1AM54_9ROSI</name>
<proteinExistence type="predicted"/>
<protein>
    <submittedName>
        <fullName evidence="1">Uncharacterized protein</fullName>
    </submittedName>
</protein>
<sequence length="90" mass="10368">MQQFDSQCGKEEEGFMNHWRRVASLQCFRSRYIAVSMDLMFCKILESKGSTAYSEVFFSVHVTVIVQVAEEITVEFATSWNDRAVSSEVQ</sequence>
<accession>A0ACC1AM54</accession>
<dbReference type="Proteomes" id="UP001164250">
    <property type="component" value="Chromosome 9"/>
</dbReference>
<evidence type="ECO:0000313" key="2">
    <source>
        <dbReference type="Proteomes" id="UP001164250"/>
    </source>
</evidence>
<dbReference type="EMBL" id="CM047905">
    <property type="protein sequence ID" value="KAJ0087751.1"/>
    <property type="molecule type" value="Genomic_DNA"/>
</dbReference>
<reference evidence="2" key="1">
    <citation type="journal article" date="2023" name="G3 (Bethesda)">
        <title>Genome assembly and association tests identify interacting loci associated with vigor, precocity, and sex in interspecific pistachio rootstocks.</title>
        <authorList>
            <person name="Palmer W."/>
            <person name="Jacygrad E."/>
            <person name="Sagayaradj S."/>
            <person name="Cavanaugh K."/>
            <person name="Han R."/>
            <person name="Bertier L."/>
            <person name="Beede B."/>
            <person name="Kafkas S."/>
            <person name="Golino D."/>
            <person name="Preece J."/>
            <person name="Michelmore R."/>
        </authorList>
    </citation>
    <scope>NUCLEOTIDE SEQUENCE [LARGE SCALE GENOMIC DNA]</scope>
</reference>
<gene>
    <name evidence="1" type="ORF">Patl1_31889</name>
</gene>
<keyword evidence="2" id="KW-1185">Reference proteome</keyword>
<organism evidence="1 2">
    <name type="scientific">Pistacia atlantica</name>
    <dbReference type="NCBI Taxonomy" id="434234"/>
    <lineage>
        <taxon>Eukaryota</taxon>
        <taxon>Viridiplantae</taxon>
        <taxon>Streptophyta</taxon>
        <taxon>Embryophyta</taxon>
        <taxon>Tracheophyta</taxon>
        <taxon>Spermatophyta</taxon>
        <taxon>Magnoliopsida</taxon>
        <taxon>eudicotyledons</taxon>
        <taxon>Gunneridae</taxon>
        <taxon>Pentapetalae</taxon>
        <taxon>rosids</taxon>
        <taxon>malvids</taxon>
        <taxon>Sapindales</taxon>
        <taxon>Anacardiaceae</taxon>
        <taxon>Pistacia</taxon>
    </lineage>
</organism>